<protein>
    <submittedName>
        <fullName evidence="1">Uncharacterized protein</fullName>
    </submittedName>
</protein>
<dbReference type="EMBL" id="LAZR01012244">
    <property type="protein sequence ID" value="KKM27857.1"/>
    <property type="molecule type" value="Genomic_DNA"/>
</dbReference>
<comment type="caution">
    <text evidence="1">The sequence shown here is derived from an EMBL/GenBank/DDBJ whole genome shotgun (WGS) entry which is preliminary data.</text>
</comment>
<evidence type="ECO:0000313" key="1">
    <source>
        <dbReference type="EMBL" id="KKM27857.1"/>
    </source>
</evidence>
<sequence length="274" mass="30044">MSNEALFDPAAEQWPDCAHPEPTIRPGLLRRALMGDAPMRALEDADDETLTLAAGPKLCSHCAAAWTMAQQEKGHLNPHLVFRAVCIIQTVAPKLLIRELRTSIHLAAHMVGAKRGRPFADTGANGHVAQIDYERAARITAESAETPQPPRFIIWQEDEVHLDIDSTELLDLLEFLEVMADQLDTTEPGAALRRRLDHLKRDPPMTGIVEGRATARACPDGHPHVMPTPDGVQAFTRGTDIVTIELTCSRCGHSIDVINTKSPVPVHASPERVQ</sequence>
<name>A0A0F9IJX6_9ZZZZ</name>
<accession>A0A0F9IJX6</accession>
<dbReference type="AlphaFoldDB" id="A0A0F9IJX6"/>
<proteinExistence type="predicted"/>
<reference evidence="1" key="1">
    <citation type="journal article" date="2015" name="Nature">
        <title>Complex archaea that bridge the gap between prokaryotes and eukaryotes.</title>
        <authorList>
            <person name="Spang A."/>
            <person name="Saw J.H."/>
            <person name="Jorgensen S.L."/>
            <person name="Zaremba-Niedzwiedzka K."/>
            <person name="Martijn J."/>
            <person name="Lind A.E."/>
            <person name="van Eijk R."/>
            <person name="Schleper C."/>
            <person name="Guy L."/>
            <person name="Ettema T.J."/>
        </authorList>
    </citation>
    <scope>NUCLEOTIDE SEQUENCE</scope>
</reference>
<gene>
    <name evidence="1" type="ORF">LCGC14_1570570</name>
</gene>
<organism evidence="1">
    <name type="scientific">marine sediment metagenome</name>
    <dbReference type="NCBI Taxonomy" id="412755"/>
    <lineage>
        <taxon>unclassified sequences</taxon>
        <taxon>metagenomes</taxon>
        <taxon>ecological metagenomes</taxon>
    </lineage>
</organism>